<evidence type="ECO:0000313" key="2">
    <source>
        <dbReference type="Proteomes" id="UP000234882"/>
    </source>
</evidence>
<organism evidence="1 2">
    <name type="scientific">Paracoccus jeotgali</name>
    <dbReference type="NCBI Taxonomy" id="2065379"/>
    <lineage>
        <taxon>Bacteria</taxon>
        <taxon>Pseudomonadati</taxon>
        <taxon>Pseudomonadota</taxon>
        <taxon>Alphaproteobacteria</taxon>
        <taxon>Rhodobacterales</taxon>
        <taxon>Paracoccaceae</taxon>
        <taxon>Paracoccus</taxon>
    </lineage>
</organism>
<evidence type="ECO:0000313" key="1">
    <source>
        <dbReference type="EMBL" id="AUM74989.1"/>
    </source>
</evidence>
<dbReference type="SUPFAM" id="SSF53448">
    <property type="entry name" value="Nucleotide-diphospho-sugar transferases"/>
    <property type="match status" value="1"/>
</dbReference>
<gene>
    <name evidence="1" type="ORF">CYR75_12495</name>
</gene>
<accession>A0A2K9MH66</accession>
<dbReference type="KEGG" id="paru:CYR75_12495"/>
<proteinExistence type="predicted"/>
<sequence length="358" mass="41227">MSIHAFTSCSYSYLNRARVLAKTLKQQHPDWVLWLVMTDKPPPGFDPDPKAFGFDAMLTAEDLFGDETESWLFGHDIVEACTAVKGRACVHLLDQPGCEKLFYFDPDIAVLNPMDEVVALLDDHAIVLTPHQVEAEPASRPLAIRDNEIESLQYGVFNLGFIALANDAEGRRFAAWWDDRLHDWCHDDLQLGIFVDQKWCNLVPCFFDRVKVLRDPGYNVASWNLSQRRMSYDDQGRALINGRSLRFYHFTKLGAVGDMMTQRYAGDNIEIYELWWWYRHQVAAATSDRIPPGWWHYGHFDNGETIPKSARILYRRDKQLQADYPRPLTTGAGSFHDWLRRETTLLSETPDPGRFAPV</sequence>
<dbReference type="InterPro" id="IPR029044">
    <property type="entry name" value="Nucleotide-diphossugar_trans"/>
</dbReference>
<dbReference type="AlphaFoldDB" id="A0A2K9MH66"/>
<protein>
    <recommendedName>
        <fullName evidence="3">Glycosyl transferase</fullName>
    </recommendedName>
</protein>
<reference evidence="2" key="1">
    <citation type="submission" date="2017-12" db="EMBL/GenBank/DDBJ databases">
        <title>Genomic analysis of Paracoccus sp. CBA4604.</title>
        <authorList>
            <person name="Roh S.W."/>
            <person name="Kim J.Y."/>
            <person name="Kim J.S."/>
        </authorList>
    </citation>
    <scope>NUCLEOTIDE SEQUENCE [LARGE SCALE GENOMIC DNA]</scope>
    <source>
        <strain evidence="2">CBA4604</strain>
    </source>
</reference>
<evidence type="ECO:0008006" key="3">
    <source>
        <dbReference type="Google" id="ProtNLM"/>
    </source>
</evidence>
<dbReference type="RefSeq" id="WP_101500334.1">
    <property type="nucleotide sequence ID" value="NZ_CP025583.1"/>
</dbReference>
<name>A0A2K9MH66_9RHOB</name>
<dbReference type="OrthoDB" id="9787738at2"/>
<dbReference type="Gene3D" id="3.90.550.10">
    <property type="entry name" value="Spore Coat Polysaccharide Biosynthesis Protein SpsA, Chain A"/>
    <property type="match status" value="1"/>
</dbReference>
<dbReference type="EMBL" id="CP025583">
    <property type="protein sequence ID" value="AUM74989.1"/>
    <property type="molecule type" value="Genomic_DNA"/>
</dbReference>
<keyword evidence="2" id="KW-1185">Reference proteome</keyword>
<dbReference type="Proteomes" id="UP000234882">
    <property type="component" value="Chromosome"/>
</dbReference>